<dbReference type="InterPro" id="IPR011987">
    <property type="entry name" value="ATPase_V1-cplx_hsu_C"/>
</dbReference>
<dbReference type="RefSeq" id="XP_009778019.1">
    <property type="nucleotide sequence ID" value="XM_009779717.1"/>
</dbReference>
<dbReference type="OrthoDB" id="10263554at2759"/>
<evidence type="ECO:0000256" key="4">
    <source>
        <dbReference type="ARBA" id="ARBA00022781"/>
    </source>
</evidence>
<dbReference type="Pfam" id="PF11698">
    <property type="entry name" value="V-ATPase_H_C"/>
    <property type="match status" value="1"/>
</dbReference>
<protein>
    <submittedName>
        <fullName evidence="8">V-type proton ATPase subunit H-like</fullName>
    </submittedName>
</protein>
<dbReference type="InterPro" id="IPR004908">
    <property type="entry name" value="ATPase_V1-cplx_hsu"/>
</dbReference>
<feature type="domain" description="ATPase V1 complex subunit H C-terminal" evidence="6">
    <location>
        <begin position="319"/>
        <end position="369"/>
    </location>
</feature>
<dbReference type="PANTHER" id="PTHR10698:SF6">
    <property type="entry name" value="V-TYPE PROTON ATPASE SUBUNIT H"/>
    <property type="match status" value="1"/>
</dbReference>
<evidence type="ECO:0000256" key="3">
    <source>
        <dbReference type="ARBA" id="ARBA00022737"/>
    </source>
</evidence>
<keyword evidence="5" id="KW-0406">Ion transport</keyword>
<evidence type="ECO:0000256" key="1">
    <source>
        <dbReference type="ARBA" id="ARBA00008613"/>
    </source>
</evidence>
<dbReference type="Gene3D" id="1.25.10.10">
    <property type="entry name" value="Leucine-rich Repeat Variant"/>
    <property type="match status" value="1"/>
</dbReference>
<evidence type="ECO:0000313" key="7">
    <source>
        <dbReference type="Proteomes" id="UP000189701"/>
    </source>
</evidence>
<dbReference type="PANTHER" id="PTHR10698">
    <property type="entry name" value="V-TYPE PROTON ATPASE SUBUNIT H"/>
    <property type="match status" value="1"/>
</dbReference>
<comment type="similarity">
    <text evidence="1">Belongs to the V-ATPase H subunit family.</text>
</comment>
<gene>
    <name evidence="8" type="primary">LOC104227474</name>
</gene>
<feature type="non-terminal residue" evidence="8">
    <location>
        <position position="1"/>
    </location>
</feature>
<organism evidence="7 8">
    <name type="scientific">Nicotiana sylvestris</name>
    <name type="common">Wood tobacco</name>
    <name type="synonym">South American tobacco</name>
    <dbReference type="NCBI Taxonomy" id="4096"/>
    <lineage>
        <taxon>Eukaryota</taxon>
        <taxon>Viridiplantae</taxon>
        <taxon>Streptophyta</taxon>
        <taxon>Embryophyta</taxon>
        <taxon>Tracheophyta</taxon>
        <taxon>Spermatophyta</taxon>
        <taxon>Magnoliopsida</taxon>
        <taxon>eudicotyledons</taxon>
        <taxon>Gunneridae</taxon>
        <taxon>Pentapetalae</taxon>
        <taxon>asterids</taxon>
        <taxon>lamiids</taxon>
        <taxon>Solanales</taxon>
        <taxon>Solanaceae</taxon>
        <taxon>Nicotianoideae</taxon>
        <taxon>Nicotianeae</taxon>
        <taxon>Nicotiana</taxon>
    </lineage>
</organism>
<keyword evidence="7" id="KW-1185">Reference proteome</keyword>
<dbReference type="Gene3D" id="1.25.40.150">
    <property type="entry name" value="V-type ATPase, subunit H, C-terminal domain"/>
    <property type="match status" value="1"/>
</dbReference>
<keyword evidence="4" id="KW-0375">Hydrogen ion transport</keyword>
<reference evidence="7" key="1">
    <citation type="journal article" date="2013" name="Genome Biol.">
        <title>Reference genomes and transcriptomes of Nicotiana sylvestris and Nicotiana tomentosiformis.</title>
        <authorList>
            <person name="Sierro N."/>
            <person name="Battey J.N."/>
            <person name="Ouadi S."/>
            <person name="Bovet L."/>
            <person name="Goepfert S."/>
            <person name="Bakaher N."/>
            <person name="Peitsch M.C."/>
            <person name="Ivanov N.V."/>
        </authorList>
    </citation>
    <scope>NUCLEOTIDE SEQUENCE [LARGE SCALE GENOMIC DNA]</scope>
</reference>
<reference evidence="8" key="2">
    <citation type="submission" date="2025-08" db="UniProtKB">
        <authorList>
            <consortium name="RefSeq"/>
        </authorList>
    </citation>
    <scope>IDENTIFICATION</scope>
    <source>
        <tissue evidence="8">Leaf</tissue>
    </source>
</reference>
<dbReference type="SMART" id="SM00185">
    <property type="entry name" value="ARM"/>
    <property type="match status" value="2"/>
</dbReference>
<keyword evidence="2" id="KW-0813">Transport</keyword>
<dbReference type="SUPFAM" id="SSF48371">
    <property type="entry name" value="ARM repeat"/>
    <property type="match status" value="1"/>
</dbReference>
<dbReference type="AlphaFoldDB" id="A0A1U7WTK5"/>
<dbReference type="InterPro" id="IPR038497">
    <property type="entry name" value="ATPase_V1-cplx_hsu_C_sf"/>
</dbReference>
<dbReference type="eggNOG" id="KOG2759">
    <property type="taxonomic scope" value="Eukaryota"/>
</dbReference>
<dbReference type="Pfam" id="PF03224">
    <property type="entry name" value="V-ATPase_H_N"/>
    <property type="match status" value="1"/>
</dbReference>
<dbReference type="GO" id="GO:0046961">
    <property type="term" value="F:proton-transporting ATPase activity, rotational mechanism"/>
    <property type="evidence" value="ECO:0007669"/>
    <property type="project" value="InterPro"/>
</dbReference>
<proteinExistence type="inferred from homology"/>
<sequence length="370" mass="41972">VLRRDILWDTYMTTKLITETGLQLLRRYDKKAESDKAQLLDDDGPAYVSVFVTILRDIFKEETVEYVLALIDEMLTANPRRAKLFHDNSFANEDTYEPFLRLLWKGNWFIQEKSCKILSVIVSARPKVQNGVDANGDAASSKRKLTTAEDVLRGLVEWLCAQLRKPSHPSCSIPAAINCLATLLKEPIVRSSFVQADGVKLLVPLITPASTQQSIQLLYETCLCVWLLSYYEPAIEYLATSRALPRLTEVVKGSTKEKVVRVVILTLRNLLSKGTFGAQMVDVGVLQIVQNLKAQAWSDEDLLDALNQLEEGLKDNIKKLSSYDKYKQEVLLGNLDWSPMHKDPLFWKENINNFEENGFQVMPVVFNILS</sequence>
<evidence type="ECO:0000256" key="2">
    <source>
        <dbReference type="ARBA" id="ARBA00022448"/>
    </source>
</evidence>
<dbReference type="GO" id="GO:0000221">
    <property type="term" value="C:vacuolar proton-transporting V-type ATPase, V1 domain"/>
    <property type="evidence" value="ECO:0007669"/>
    <property type="project" value="InterPro"/>
</dbReference>
<dbReference type="InterPro" id="IPR011989">
    <property type="entry name" value="ARM-like"/>
</dbReference>
<evidence type="ECO:0000259" key="6">
    <source>
        <dbReference type="Pfam" id="PF11698"/>
    </source>
</evidence>
<accession>A0A1U7WTK5</accession>
<dbReference type="InterPro" id="IPR016024">
    <property type="entry name" value="ARM-type_fold"/>
</dbReference>
<dbReference type="STRING" id="4096.A0A1U7WTK5"/>
<dbReference type="Proteomes" id="UP000189701">
    <property type="component" value="Unplaced"/>
</dbReference>
<keyword evidence="3" id="KW-0677">Repeat</keyword>
<evidence type="ECO:0000313" key="8">
    <source>
        <dbReference type="RefSeq" id="XP_009778019.1"/>
    </source>
</evidence>
<evidence type="ECO:0000256" key="5">
    <source>
        <dbReference type="ARBA" id="ARBA00023065"/>
    </source>
</evidence>
<name>A0A1U7WTK5_NICSY</name>
<dbReference type="InterPro" id="IPR000225">
    <property type="entry name" value="Armadillo"/>
</dbReference>